<dbReference type="InterPro" id="IPR050464">
    <property type="entry name" value="Zeta_carotene_desat/Oxidored"/>
</dbReference>
<dbReference type="InterPro" id="IPR002937">
    <property type="entry name" value="Amino_oxidase"/>
</dbReference>
<dbReference type="AlphaFoldDB" id="A0A1I1XH63"/>
<dbReference type="STRING" id="32040.SAMN04489710_11361"/>
<dbReference type="Pfam" id="PF01593">
    <property type="entry name" value="Amino_oxidase"/>
    <property type="match status" value="1"/>
</dbReference>
<organism evidence="2 3">
    <name type="scientific">Paracidovorax konjaci</name>
    <dbReference type="NCBI Taxonomy" id="32040"/>
    <lineage>
        <taxon>Bacteria</taxon>
        <taxon>Pseudomonadati</taxon>
        <taxon>Pseudomonadota</taxon>
        <taxon>Betaproteobacteria</taxon>
        <taxon>Burkholderiales</taxon>
        <taxon>Comamonadaceae</taxon>
        <taxon>Paracidovorax</taxon>
    </lineage>
</organism>
<dbReference type="Gene3D" id="3.50.50.60">
    <property type="entry name" value="FAD/NAD(P)-binding domain"/>
    <property type="match status" value="1"/>
</dbReference>
<name>A0A1I1XH63_9BURK</name>
<evidence type="ECO:0000313" key="3">
    <source>
        <dbReference type="Proteomes" id="UP000199517"/>
    </source>
</evidence>
<evidence type="ECO:0000259" key="1">
    <source>
        <dbReference type="Pfam" id="PF01593"/>
    </source>
</evidence>
<proteinExistence type="predicted"/>
<feature type="domain" description="Amine oxidase" evidence="1">
    <location>
        <begin position="129"/>
        <end position="478"/>
    </location>
</feature>
<gene>
    <name evidence="2" type="ORF">SAMN04489710_11361</name>
</gene>
<dbReference type="SUPFAM" id="SSF51905">
    <property type="entry name" value="FAD/NAD(P)-binding domain"/>
    <property type="match status" value="1"/>
</dbReference>
<evidence type="ECO:0000313" key="2">
    <source>
        <dbReference type="EMBL" id="SFE06744.1"/>
    </source>
</evidence>
<keyword evidence="3" id="KW-1185">Reference proteome</keyword>
<dbReference type="InterPro" id="IPR036188">
    <property type="entry name" value="FAD/NAD-bd_sf"/>
</dbReference>
<protein>
    <submittedName>
        <fullName evidence="2">Protoporphyrinogen oxidase</fullName>
    </submittedName>
</protein>
<sequence length="616" mass="66682">MACVRHFGPVPAAPHAGFGGGQGPLPRAGAKVAAPPAPARFRATPAMTLHAVPPSFPALRRRHWLQAAGASAATALLPGCGRPPPPPEGGFTGIDMERGHALRDRLQKGGAIEPDIVRRTQVVIAGGGVAGLAAARSLRLAGVDDFVLLEMEDTAGGNSRAGQVNGIACPLGAHYLPVPGDGAREVQDLLEELGLRRRVAGRWQIDERHLCHSPQERLFFQGAWQEGLLPMNGVGESTIAQYRRFSVRVAELGRAARFAMPTFKLWKPDQPLSAALRALDATTFDAWLAQEGFDDAHLRWYLDYSCRDDYGAGTARVSAWAGIHYFASRHGFHAPGEAAGDERDGVLTWPEGNGWLTQRLAAPLQDARQLRAGSTVLRIEETRAGVEVDVLHHASDSIERWQARRCVVALPVFVAARVVRNPPAFLTQAAQRLQWAPWLVANLHIDAPLADREGAAPAWDNVLYADPAPGGLGYVDAGHQRLDPRPGPTVLSYYRALGDVQDGRRQLAEQPWTHWRDAILASLSVPHPDLRARVTRVEITRYGHAMAIPVPGTQAFLAQIGRMPPQRQRYVLSNGERIAAPATPGTSRLAFAHADWSGYSVFEEAFTRGHAAGMAV</sequence>
<dbReference type="PANTHER" id="PTHR42923">
    <property type="entry name" value="PROTOPORPHYRINOGEN OXIDASE"/>
    <property type="match status" value="1"/>
</dbReference>
<dbReference type="GO" id="GO:0016491">
    <property type="term" value="F:oxidoreductase activity"/>
    <property type="evidence" value="ECO:0007669"/>
    <property type="project" value="InterPro"/>
</dbReference>
<dbReference type="EMBL" id="FOMQ01000013">
    <property type="protein sequence ID" value="SFE06744.1"/>
    <property type="molecule type" value="Genomic_DNA"/>
</dbReference>
<dbReference type="PANTHER" id="PTHR42923:SF39">
    <property type="entry name" value="AMINO OXIDASE"/>
    <property type="match status" value="1"/>
</dbReference>
<accession>A0A1I1XH63</accession>
<dbReference type="Proteomes" id="UP000199517">
    <property type="component" value="Unassembled WGS sequence"/>
</dbReference>
<reference evidence="3" key="1">
    <citation type="submission" date="2016-10" db="EMBL/GenBank/DDBJ databases">
        <authorList>
            <person name="Varghese N."/>
            <person name="Submissions S."/>
        </authorList>
    </citation>
    <scope>NUCLEOTIDE SEQUENCE [LARGE SCALE GENOMIC DNA]</scope>
    <source>
        <strain evidence="3">DSM 7481</strain>
    </source>
</reference>